<evidence type="ECO:0000259" key="16">
    <source>
        <dbReference type="Pfam" id="PF00905"/>
    </source>
</evidence>
<keyword evidence="4" id="KW-0997">Cell inner membrane</keyword>
<evidence type="ECO:0000256" key="2">
    <source>
        <dbReference type="ARBA" id="ARBA00004236"/>
    </source>
</evidence>
<dbReference type="InterPro" id="IPR012338">
    <property type="entry name" value="Beta-lactam/transpept-like"/>
</dbReference>
<dbReference type="Gene3D" id="3.40.710.10">
    <property type="entry name" value="DD-peptidase/beta-lactamase superfamily"/>
    <property type="match status" value="1"/>
</dbReference>
<keyword evidence="10" id="KW-0573">Peptidoglycan synthesis</keyword>
<evidence type="ECO:0000256" key="11">
    <source>
        <dbReference type="ARBA" id="ARBA00022989"/>
    </source>
</evidence>
<accession>A0ABR7R810</accession>
<evidence type="ECO:0000313" key="18">
    <source>
        <dbReference type="EMBL" id="MBC9177878.1"/>
    </source>
</evidence>
<evidence type="ECO:0000256" key="15">
    <source>
        <dbReference type="SAM" id="Phobius"/>
    </source>
</evidence>
<keyword evidence="6" id="KW-0645">Protease</keyword>
<keyword evidence="12 15" id="KW-0472">Membrane</keyword>
<evidence type="ECO:0000256" key="5">
    <source>
        <dbReference type="ARBA" id="ARBA00022645"/>
    </source>
</evidence>
<keyword evidence="5 18" id="KW-0121">Carboxypeptidase</keyword>
<evidence type="ECO:0000259" key="17">
    <source>
        <dbReference type="Pfam" id="PF03717"/>
    </source>
</evidence>
<dbReference type="SUPFAM" id="SSF56601">
    <property type="entry name" value="beta-lactamase/transpeptidase-like"/>
    <property type="match status" value="1"/>
</dbReference>
<feature type="domain" description="Penicillin-binding protein dimerisation" evidence="17">
    <location>
        <begin position="60"/>
        <end position="230"/>
    </location>
</feature>
<dbReference type="InterPro" id="IPR017790">
    <property type="entry name" value="Penicillin-binding_protein_2"/>
</dbReference>
<protein>
    <submittedName>
        <fullName evidence="18">Penicillin-binding protein 2</fullName>
        <ecNumber evidence="18">3.4.16.4</ecNumber>
    </submittedName>
</protein>
<feature type="domain" description="Penicillin-binding protein transpeptidase" evidence="16">
    <location>
        <begin position="262"/>
        <end position="597"/>
    </location>
</feature>
<dbReference type="GO" id="GO:0009002">
    <property type="term" value="F:serine-type D-Ala-D-Ala carboxypeptidase activity"/>
    <property type="evidence" value="ECO:0007669"/>
    <property type="project" value="UniProtKB-EC"/>
</dbReference>
<dbReference type="InterPro" id="IPR001460">
    <property type="entry name" value="PCN-bd_Tpept"/>
</dbReference>
<name>A0ABR7R810_9PROT</name>
<feature type="region of interest" description="Disordered" evidence="14">
    <location>
        <begin position="606"/>
        <end position="635"/>
    </location>
</feature>
<gene>
    <name evidence="18" type="primary">mrdA</name>
    <name evidence="18" type="ORF">IBL25_13095</name>
</gene>
<proteinExistence type="predicted"/>
<dbReference type="Gene3D" id="3.90.1310.10">
    <property type="entry name" value="Penicillin-binding protein 2a (Domain 2)"/>
    <property type="match status" value="1"/>
</dbReference>
<sequence length="635" mass="70286">MSKREEERRRSVFTRRALMLGAGQAGLLGFLGYRLQKLQLEQGERYATLADENRISARLIAPPRGRVLDRQNRVIAANDLNWRALLTAEQTQDVDATLETFSNIIPLTEQERARIEREVRRRRRFVPVTVREFLSWEEMARIEANSPDLPGISVDVGTTRQYPWAEHLAHVVGYVAPPAEADMDGDPLLELPGIRVGRSGIEKFHDKLLRGNAGTVQFEVNAVGRVIRELDRREGVRGQDVGISIDAELQRVVRDKIEEGTSVVVMDARNGEVLALASQPSFDPNLFSSGISAAQWKEWTRSRSTPLINKATNGLYAPGSTFKMVVGLAALEAKTVTATERIYCPGHYDLGDTRFHCWRRFGHGGLDMRGAIKHSCDVYFYEIAKRTGIDKITAMAKRFGMGVPLDIELPGTRSGFSPTRDWRIKQGKAWNLGDTVVHGIGQGFYQFTPLSLATMTARLATGRAVQPHLTRSINGKATRGIRPEDWPELGIPERDLKLMREGMWAVVNEPGATGANGKLPASVGVLAGKTGSVQVRRVSREQRERGFRVETMPREWRPHALFVAFAPYDNPQYAVSVVVEHGTAGGAAAAPLAREVMVEVLNRFRGGNAPATPSAEATPASQLAEAQRPPGNPRR</sequence>
<evidence type="ECO:0000256" key="8">
    <source>
        <dbReference type="ARBA" id="ARBA00022801"/>
    </source>
</evidence>
<feature type="transmembrane region" description="Helical" evidence="15">
    <location>
        <begin position="12"/>
        <end position="33"/>
    </location>
</feature>
<keyword evidence="13" id="KW-0961">Cell wall biogenesis/degradation</keyword>
<evidence type="ECO:0000256" key="1">
    <source>
        <dbReference type="ARBA" id="ARBA00004167"/>
    </source>
</evidence>
<dbReference type="Gene3D" id="3.30.1390.30">
    <property type="entry name" value="Penicillin-binding protein 2a, domain 3"/>
    <property type="match status" value="1"/>
</dbReference>
<dbReference type="Proteomes" id="UP000603940">
    <property type="component" value="Unassembled WGS sequence"/>
</dbReference>
<evidence type="ECO:0000256" key="6">
    <source>
        <dbReference type="ARBA" id="ARBA00022670"/>
    </source>
</evidence>
<evidence type="ECO:0000256" key="9">
    <source>
        <dbReference type="ARBA" id="ARBA00022960"/>
    </source>
</evidence>
<keyword evidence="9" id="KW-0133">Cell shape</keyword>
<keyword evidence="3" id="KW-1003">Cell membrane</keyword>
<dbReference type="NCBIfam" id="TIGR03423">
    <property type="entry name" value="pbp2_mrdA"/>
    <property type="match status" value="1"/>
</dbReference>
<organism evidence="18 19">
    <name type="scientific">Pseudoroseomonas ludipueritiae</name>
    <dbReference type="NCBI Taxonomy" id="198093"/>
    <lineage>
        <taxon>Bacteria</taxon>
        <taxon>Pseudomonadati</taxon>
        <taxon>Pseudomonadota</taxon>
        <taxon>Alphaproteobacteria</taxon>
        <taxon>Acetobacterales</taxon>
        <taxon>Acetobacteraceae</taxon>
        <taxon>Pseudoroseomonas</taxon>
    </lineage>
</organism>
<feature type="compositionally biased region" description="Low complexity" evidence="14">
    <location>
        <begin position="609"/>
        <end position="621"/>
    </location>
</feature>
<keyword evidence="11 15" id="KW-1133">Transmembrane helix</keyword>
<evidence type="ECO:0000256" key="7">
    <source>
        <dbReference type="ARBA" id="ARBA00022692"/>
    </source>
</evidence>
<evidence type="ECO:0000256" key="13">
    <source>
        <dbReference type="ARBA" id="ARBA00023316"/>
    </source>
</evidence>
<dbReference type="Pfam" id="PF03717">
    <property type="entry name" value="PBP_dimer"/>
    <property type="match status" value="1"/>
</dbReference>
<evidence type="ECO:0000256" key="3">
    <source>
        <dbReference type="ARBA" id="ARBA00022475"/>
    </source>
</evidence>
<dbReference type="InterPro" id="IPR005311">
    <property type="entry name" value="PBP_dimer"/>
</dbReference>
<evidence type="ECO:0000256" key="14">
    <source>
        <dbReference type="SAM" id="MobiDB-lite"/>
    </source>
</evidence>
<dbReference type="PANTHER" id="PTHR30627">
    <property type="entry name" value="PEPTIDOGLYCAN D,D-TRANSPEPTIDASE"/>
    <property type="match status" value="1"/>
</dbReference>
<keyword evidence="8 18" id="KW-0378">Hydrolase</keyword>
<dbReference type="InterPro" id="IPR036138">
    <property type="entry name" value="PBP_dimer_sf"/>
</dbReference>
<reference evidence="18 19" key="1">
    <citation type="journal article" date="2009" name="Int. J. Syst. Evol. Microbiol.">
        <title>Transfer of Teichococcus ludipueritiae and Muricoccus roseus to the genus Roseomonas, as Roseomonas ludipueritiae comb. nov. and Roseomonas rosea comb. nov., respectively, and emended description of the genus Roseomonas.</title>
        <authorList>
            <person name="Sanchez-Porro C."/>
            <person name="Gallego V."/>
            <person name="Busse H.J."/>
            <person name="Kampfer P."/>
            <person name="Ventosa A."/>
        </authorList>
    </citation>
    <scope>NUCLEOTIDE SEQUENCE [LARGE SCALE GENOMIC DNA]</scope>
    <source>
        <strain evidence="18 19">DSM 14915</strain>
    </source>
</reference>
<evidence type="ECO:0000256" key="10">
    <source>
        <dbReference type="ARBA" id="ARBA00022984"/>
    </source>
</evidence>
<comment type="caution">
    <text evidence="18">The sequence shown here is derived from an EMBL/GenBank/DDBJ whole genome shotgun (WGS) entry which is preliminary data.</text>
</comment>
<dbReference type="InterPro" id="IPR050515">
    <property type="entry name" value="Beta-lactam/transpept"/>
</dbReference>
<dbReference type="RefSeq" id="WP_187778997.1">
    <property type="nucleotide sequence ID" value="NZ_JACTUZ010000053.1"/>
</dbReference>
<dbReference type="PANTHER" id="PTHR30627:SF2">
    <property type="entry name" value="PEPTIDOGLYCAN D,D-TRANSPEPTIDASE MRDA"/>
    <property type="match status" value="1"/>
</dbReference>
<dbReference type="EC" id="3.4.16.4" evidence="18"/>
<dbReference type="EMBL" id="JACTUZ010000053">
    <property type="protein sequence ID" value="MBC9177878.1"/>
    <property type="molecule type" value="Genomic_DNA"/>
</dbReference>
<dbReference type="SUPFAM" id="SSF56519">
    <property type="entry name" value="Penicillin binding protein dimerisation domain"/>
    <property type="match status" value="1"/>
</dbReference>
<evidence type="ECO:0000256" key="4">
    <source>
        <dbReference type="ARBA" id="ARBA00022519"/>
    </source>
</evidence>
<evidence type="ECO:0000256" key="12">
    <source>
        <dbReference type="ARBA" id="ARBA00023136"/>
    </source>
</evidence>
<comment type="subcellular location">
    <subcellularLocation>
        <location evidence="2">Cell membrane</location>
    </subcellularLocation>
    <subcellularLocation>
        <location evidence="1">Membrane</location>
        <topology evidence="1">Single-pass membrane protein</topology>
    </subcellularLocation>
</comment>
<dbReference type="Pfam" id="PF00905">
    <property type="entry name" value="Transpeptidase"/>
    <property type="match status" value="1"/>
</dbReference>
<keyword evidence="19" id="KW-1185">Reference proteome</keyword>
<evidence type="ECO:0000313" key="19">
    <source>
        <dbReference type="Proteomes" id="UP000603940"/>
    </source>
</evidence>
<keyword evidence="7 15" id="KW-0812">Transmembrane</keyword>